<evidence type="ECO:0000313" key="9">
    <source>
        <dbReference type="EMBL" id="KAK3778544.1"/>
    </source>
</evidence>
<feature type="transmembrane region" description="Helical" evidence="8">
    <location>
        <begin position="434"/>
        <end position="455"/>
    </location>
</feature>
<evidence type="ECO:0000256" key="4">
    <source>
        <dbReference type="ARBA" id="ARBA00022847"/>
    </source>
</evidence>
<feature type="transmembrane region" description="Helical" evidence="8">
    <location>
        <begin position="306"/>
        <end position="328"/>
    </location>
</feature>
<dbReference type="EMBL" id="JAWDGP010002927">
    <property type="protein sequence ID" value="KAK3778544.1"/>
    <property type="molecule type" value="Genomic_DNA"/>
</dbReference>
<name>A0AAE1DPX4_9GAST</name>
<dbReference type="PANTHER" id="PTHR10361:SF28">
    <property type="entry name" value="P3 PROTEIN-RELATED"/>
    <property type="match status" value="1"/>
</dbReference>
<comment type="similarity">
    <text evidence="2">Belongs to the bile acid:sodium symporter (BASS) (TC 2.A.28) family.</text>
</comment>
<keyword evidence="6 8" id="KW-0472">Membrane</keyword>
<evidence type="ECO:0000256" key="1">
    <source>
        <dbReference type="ARBA" id="ARBA00004141"/>
    </source>
</evidence>
<sequence length="531" mass="58965">MKQNKLRSILRKSKTQNSSRKISCNHRSCKPMYNVSLITHPLSMGVHFRLLFWAMIWLNRYGTCVAFLNITSGAPSSHFDIIVGEKKELTFDYVITHNNTSDQTNSSILVSLTDYYILDLISPKKHVMSPGSLTGRLKVRIEGLLPGRANLQIQYSRENTNSTVYHLHVRRIETFADKALDIVVLSIVAVTNIGLGCEVHLDVVCAQLKTPKALAIYLCSQYLYMPLIGYVVVELSNLMPGVQLGLFALSCSPGGTASIAYAYLLRGSVSLSVTMIILSTIAALGFFPLWLFTLGSNMTRDYEIRIPYHIIMGSLIGTMIPCFMGIYIRRKHPHLSTLLISSIKYLILLFVVVIGTLGVWLNFYVFQLMRPRVLLASALIPYLGYLLGGLTAHFMGEDRGSVVTIALGTGIQNNGVPIVLMRLSLTGPERDTSIVGPIASAFLSTQPLLIATLILRLRQKQSCKKTSAMVVPEDARLPNDIEDCNTKSSFHTRELEEINQSQHSIKKDESNLCCEELNLSSTAISDSRTVI</sequence>
<comment type="subcellular location">
    <subcellularLocation>
        <location evidence="1">Membrane</location>
        <topology evidence="1">Multi-pass membrane protein</topology>
    </subcellularLocation>
</comment>
<keyword evidence="5 8" id="KW-1133">Transmembrane helix</keyword>
<evidence type="ECO:0000256" key="5">
    <source>
        <dbReference type="ARBA" id="ARBA00022989"/>
    </source>
</evidence>
<evidence type="ECO:0000256" key="2">
    <source>
        <dbReference type="ARBA" id="ARBA00006528"/>
    </source>
</evidence>
<keyword evidence="4" id="KW-0769">Symport</keyword>
<gene>
    <name evidence="9" type="ORF">RRG08_064413</name>
</gene>
<dbReference type="InterPro" id="IPR002657">
    <property type="entry name" value="BilAc:Na_symport/Acr3"/>
</dbReference>
<keyword evidence="3 8" id="KW-0812">Transmembrane</keyword>
<keyword evidence="10" id="KW-1185">Reference proteome</keyword>
<protein>
    <submittedName>
        <fullName evidence="9">Uncharacterized protein</fullName>
    </submittedName>
</protein>
<reference evidence="9" key="1">
    <citation type="journal article" date="2023" name="G3 (Bethesda)">
        <title>A reference genome for the long-term kleptoplast-retaining sea slug Elysia crispata morphotype clarki.</title>
        <authorList>
            <person name="Eastman K.E."/>
            <person name="Pendleton A.L."/>
            <person name="Shaikh M.A."/>
            <person name="Suttiyut T."/>
            <person name="Ogas R."/>
            <person name="Tomko P."/>
            <person name="Gavelis G."/>
            <person name="Widhalm J.R."/>
            <person name="Wisecaver J.H."/>
        </authorList>
    </citation>
    <scope>NUCLEOTIDE SEQUENCE</scope>
    <source>
        <strain evidence="9">ECLA1</strain>
    </source>
</reference>
<dbReference type="GO" id="GO:0015293">
    <property type="term" value="F:symporter activity"/>
    <property type="evidence" value="ECO:0007669"/>
    <property type="project" value="UniProtKB-KW"/>
</dbReference>
<feature type="transmembrane region" description="Helical" evidence="8">
    <location>
        <begin position="245"/>
        <end position="265"/>
    </location>
</feature>
<dbReference type="GO" id="GO:0016020">
    <property type="term" value="C:membrane"/>
    <property type="evidence" value="ECO:0007669"/>
    <property type="project" value="UniProtKB-SubCell"/>
</dbReference>
<feature type="compositionally biased region" description="Basic residues" evidence="7">
    <location>
        <begin position="1"/>
        <end position="14"/>
    </location>
</feature>
<evidence type="ECO:0000256" key="7">
    <source>
        <dbReference type="SAM" id="MobiDB-lite"/>
    </source>
</evidence>
<keyword evidence="4" id="KW-0813">Transport</keyword>
<evidence type="ECO:0000256" key="6">
    <source>
        <dbReference type="ARBA" id="ARBA00023136"/>
    </source>
</evidence>
<dbReference type="AlphaFoldDB" id="A0AAE1DPX4"/>
<comment type="caution">
    <text evidence="9">The sequence shown here is derived from an EMBL/GenBank/DDBJ whole genome shotgun (WGS) entry which is preliminary data.</text>
</comment>
<feature type="transmembrane region" description="Helical" evidence="8">
    <location>
        <begin position="179"/>
        <end position="201"/>
    </location>
</feature>
<organism evidence="9 10">
    <name type="scientific">Elysia crispata</name>
    <name type="common">lettuce slug</name>
    <dbReference type="NCBI Taxonomy" id="231223"/>
    <lineage>
        <taxon>Eukaryota</taxon>
        <taxon>Metazoa</taxon>
        <taxon>Spiralia</taxon>
        <taxon>Lophotrochozoa</taxon>
        <taxon>Mollusca</taxon>
        <taxon>Gastropoda</taxon>
        <taxon>Heterobranchia</taxon>
        <taxon>Euthyneura</taxon>
        <taxon>Panpulmonata</taxon>
        <taxon>Sacoglossa</taxon>
        <taxon>Placobranchoidea</taxon>
        <taxon>Plakobranchidae</taxon>
        <taxon>Elysia</taxon>
    </lineage>
</organism>
<dbReference type="InterPro" id="IPR038770">
    <property type="entry name" value="Na+/solute_symporter_sf"/>
</dbReference>
<evidence type="ECO:0000313" key="10">
    <source>
        <dbReference type="Proteomes" id="UP001283361"/>
    </source>
</evidence>
<evidence type="ECO:0000256" key="8">
    <source>
        <dbReference type="SAM" id="Phobius"/>
    </source>
</evidence>
<dbReference type="PANTHER" id="PTHR10361">
    <property type="entry name" value="SODIUM-BILE ACID COTRANSPORTER"/>
    <property type="match status" value="1"/>
</dbReference>
<feature type="transmembrane region" description="Helical" evidence="8">
    <location>
        <begin position="343"/>
        <end position="366"/>
    </location>
</feature>
<feature type="transmembrane region" description="Helical" evidence="8">
    <location>
        <begin position="271"/>
        <end position="294"/>
    </location>
</feature>
<feature type="transmembrane region" description="Helical" evidence="8">
    <location>
        <begin position="373"/>
        <end position="395"/>
    </location>
</feature>
<proteinExistence type="inferred from homology"/>
<feature type="region of interest" description="Disordered" evidence="7">
    <location>
        <begin position="1"/>
        <end position="21"/>
    </location>
</feature>
<dbReference type="Pfam" id="PF01758">
    <property type="entry name" value="SBF"/>
    <property type="match status" value="1"/>
</dbReference>
<dbReference type="Proteomes" id="UP001283361">
    <property type="component" value="Unassembled WGS sequence"/>
</dbReference>
<dbReference type="InterPro" id="IPR004710">
    <property type="entry name" value="Bilac:Na_transpt"/>
</dbReference>
<accession>A0AAE1DPX4</accession>
<evidence type="ECO:0000256" key="3">
    <source>
        <dbReference type="ARBA" id="ARBA00022692"/>
    </source>
</evidence>
<feature type="transmembrane region" description="Helical" evidence="8">
    <location>
        <begin position="213"/>
        <end position="233"/>
    </location>
</feature>
<dbReference type="Gene3D" id="1.20.1530.20">
    <property type="match status" value="1"/>
</dbReference>